<protein>
    <recommendedName>
        <fullName evidence="6">Dehydrogenase/reductase SDR family member 11</fullName>
    </recommendedName>
</protein>
<comment type="similarity">
    <text evidence="1 3">Belongs to the short-chain dehydrogenases/reductases (SDR) family.</text>
</comment>
<evidence type="ECO:0008006" key="6">
    <source>
        <dbReference type="Google" id="ProtNLM"/>
    </source>
</evidence>
<dbReference type="OrthoDB" id="1933717at2759"/>
<sequence length="276" mass="30083">MERWAGRVAIVTGASSGIGAAIARTLALSAMKVVGVARREERVKELAAELRKEGAKGEIFPVQGDVTNESDIKRVMQWTKEKLGGADVLVNNAGVAPSCVLHSNSTMNCAALFVKINLTAGFRTENIRKIYETNVIALALFTRDFVQDLRARGVDDGHIFHINSTAGQSIIHNRGIYPYSGSKHAVTVMTEGLRRELVELESKIRITSISPGLVRTEILEVTGLTPDIAKQTYDTLPCLETKDIADALVYALGTPPHVQIHEITIHPTGEDFRSLL</sequence>
<evidence type="ECO:0000313" key="5">
    <source>
        <dbReference type="Proteomes" id="UP000494165"/>
    </source>
</evidence>
<evidence type="ECO:0000313" key="4">
    <source>
        <dbReference type="EMBL" id="CAB3376388.1"/>
    </source>
</evidence>
<dbReference type="InterPro" id="IPR036291">
    <property type="entry name" value="NAD(P)-bd_dom_sf"/>
</dbReference>
<dbReference type="Pfam" id="PF00106">
    <property type="entry name" value="adh_short"/>
    <property type="match status" value="1"/>
</dbReference>
<proteinExistence type="inferred from homology"/>
<dbReference type="PROSITE" id="PS00061">
    <property type="entry name" value="ADH_SHORT"/>
    <property type="match status" value="1"/>
</dbReference>
<dbReference type="InterPro" id="IPR020904">
    <property type="entry name" value="Sc_DH/Rdtase_CS"/>
</dbReference>
<name>A0A8S1D7G9_9INSE</name>
<dbReference type="PANTHER" id="PTHR43115:SF4">
    <property type="entry name" value="DEHYDROGENASE_REDUCTASE SDR FAMILY MEMBER 11"/>
    <property type="match status" value="1"/>
</dbReference>
<dbReference type="Proteomes" id="UP000494165">
    <property type="component" value="Unassembled WGS sequence"/>
</dbReference>
<dbReference type="AlphaFoldDB" id="A0A8S1D7G9"/>
<evidence type="ECO:0000256" key="1">
    <source>
        <dbReference type="ARBA" id="ARBA00006484"/>
    </source>
</evidence>
<comment type="caution">
    <text evidence="4">The sequence shown here is derived from an EMBL/GenBank/DDBJ whole genome shotgun (WGS) entry which is preliminary data.</text>
</comment>
<accession>A0A8S1D7G9</accession>
<dbReference type="Gene3D" id="3.40.50.720">
    <property type="entry name" value="NAD(P)-binding Rossmann-like Domain"/>
    <property type="match status" value="1"/>
</dbReference>
<evidence type="ECO:0000256" key="2">
    <source>
        <dbReference type="ARBA" id="ARBA00023002"/>
    </source>
</evidence>
<dbReference type="InterPro" id="IPR002347">
    <property type="entry name" value="SDR_fam"/>
</dbReference>
<dbReference type="PRINTS" id="PR00080">
    <property type="entry name" value="SDRFAMILY"/>
</dbReference>
<evidence type="ECO:0000256" key="3">
    <source>
        <dbReference type="RuleBase" id="RU000363"/>
    </source>
</evidence>
<keyword evidence="2" id="KW-0560">Oxidoreductase</keyword>
<reference evidence="4 5" key="1">
    <citation type="submission" date="2020-04" db="EMBL/GenBank/DDBJ databases">
        <authorList>
            <person name="Alioto T."/>
            <person name="Alioto T."/>
            <person name="Gomez Garrido J."/>
        </authorList>
    </citation>
    <scope>NUCLEOTIDE SEQUENCE [LARGE SCALE GENOMIC DNA]</scope>
</reference>
<dbReference type="PRINTS" id="PR00081">
    <property type="entry name" value="GDHRDH"/>
</dbReference>
<dbReference type="FunFam" id="3.40.50.720:FF:000047">
    <property type="entry name" value="NADP-dependent L-serine/L-allo-threonine dehydrogenase"/>
    <property type="match status" value="1"/>
</dbReference>
<dbReference type="GO" id="GO:0016616">
    <property type="term" value="F:oxidoreductase activity, acting on the CH-OH group of donors, NAD or NADP as acceptor"/>
    <property type="evidence" value="ECO:0007669"/>
    <property type="project" value="UniProtKB-ARBA"/>
</dbReference>
<keyword evidence="5" id="KW-1185">Reference proteome</keyword>
<gene>
    <name evidence="4" type="ORF">CLODIP_2_CD03755</name>
</gene>
<organism evidence="4 5">
    <name type="scientific">Cloeon dipterum</name>
    <dbReference type="NCBI Taxonomy" id="197152"/>
    <lineage>
        <taxon>Eukaryota</taxon>
        <taxon>Metazoa</taxon>
        <taxon>Ecdysozoa</taxon>
        <taxon>Arthropoda</taxon>
        <taxon>Hexapoda</taxon>
        <taxon>Insecta</taxon>
        <taxon>Pterygota</taxon>
        <taxon>Palaeoptera</taxon>
        <taxon>Ephemeroptera</taxon>
        <taxon>Pisciforma</taxon>
        <taxon>Baetidae</taxon>
        <taxon>Cloeon</taxon>
    </lineage>
</organism>
<dbReference type="SUPFAM" id="SSF51735">
    <property type="entry name" value="NAD(P)-binding Rossmann-fold domains"/>
    <property type="match status" value="1"/>
</dbReference>
<dbReference type="PANTHER" id="PTHR43115">
    <property type="entry name" value="DEHYDROGENASE/REDUCTASE SDR FAMILY MEMBER 11"/>
    <property type="match status" value="1"/>
</dbReference>
<dbReference type="EMBL" id="CADEPI010000127">
    <property type="protein sequence ID" value="CAB3376388.1"/>
    <property type="molecule type" value="Genomic_DNA"/>
</dbReference>